<evidence type="ECO:0000313" key="2">
    <source>
        <dbReference type="EMBL" id="CAE0463482.1"/>
    </source>
</evidence>
<name>A0A7S3Q2K9_9STRA</name>
<evidence type="ECO:0000256" key="1">
    <source>
        <dbReference type="SAM" id="MobiDB-lite"/>
    </source>
</evidence>
<organism evidence="2">
    <name type="scientific">Chaetoceros debilis</name>
    <dbReference type="NCBI Taxonomy" id="122233"/>
    <lineage>
        <taxon>Eukaryota</taxon>
        <taxon>Sar</taxon>
        <taxon>Stramenopiles</taxon>
        <taxon>Ochrophyta</taxon>
        <taxon>Bacillariophyta</taxon>
        <taxon>Coscinodiscophyceae</taxon>
        <taxon>Chaetocerotophycidae</taxon>
        <taxon>Chaetocerotales</taxon>
        <taxon>Chaetocerotaceae</taxon>
        <taxon>Chaetoceros</taxon>
    </lineage>
</organism>
<dbReference type="EMBL" id="HBIO01010738">
    <property type="protein sequence ID" value="CAE0463482.1"/>
    <property type="molecule type" value="Transcribed_RNA"/>
</dbReference>
<reference evidence="2" key="1">
    <citation type="submission" date="2021-01" db="EMBL/GenBank/DDBJ databases">
        <authorList>
            <person name="Corre E."/>
            <person name="Pelletier E."/>
            <person name="Niang G."/>
            <person name="Scheremetjew M."/>
            <person name="Finn R."/>
            <person name="Kale V."/>
            <person name="Holt S."/>
            <person name="Cochrane G."/>
            <person name="Meng A."/>
            <person name="Brown T."/>
            <person name="Cohen L."/>
        </authorList>
    </citation>
    <scope>NUCLEOTIDE SEQUENCE</scope>
    <source>
        <strain evidence="2">MM31A-1</strain>
    </source>
</reference>
<proteinExistence type="predicted"/>
<accession>A0A7S3Q2K9</accession>
<gene>
    <name evidence="2" type="ORF">CDEB00056_LOCUS8323</name>
</gene>
<protein>
    <submittedName>
        <fullName evidence="2">Uncharacterized protein</fullName>
    </submittedName>
</protein>
<feature type="region of interest" description="Disordered" evidence="1">
    <location>
        <begin position="77"/>
        <end position="124"/>
    </location>
</feature>
<sequence length="170" mass="18608">MMNMSRIDEPEIQMDNLNIEPTAERTSQTKQPFILSSPNEAFRTNNEEVCENVNAQQQYRSGNQEKDEGTVFLNNATMSAEEDGTATDSIYGGADGESNQNEFDDDHVPPLPHPASSSSSISNFSNSPSISICRSGSTSGSRVIPEDELNVFLSDLMGKMVSQIILTHVD</sequence>
<dbReference type="AlphaFoldDB" id="A0A7S3Q2K9"/>